<reference evidence="9" key="1">
    <citation type="journal article" date="2017" name="Science">
        <title>Giant viruses with an expanded complement of translation system components.</title>
        <authorList>
            <person name="Schulz F."/>
            <person name="Yutin N."/>
            <person name="Ivanova N.N."/>
            <person name="Ortega D.R."/>
            <person name="Lee T.K."/>
            <person name="Vierheilig J."/>
            <person name="Daims H."/>
            <person name="Horn M."/>
            <person name="Wagner M."/>
            <person name="Jensen G.J."/>
            <person name="Kyrpides N.C."/>
            <person name="Koonin E.V."/>
            <person name="Woyke T."/>
        </authorList>
    </citation>
    <scope>NUCLEOTIDE SEQUENCE</scope>
    <source>
        <strain evidence="9">KNV1</strain>
    </source>
</reference>
<comment type="similarity">
    <text evidence="2">Belongs to the peptidase S9A family.</text>
</comment>
<dbReference type="InterPro" id="IPR051167">
    <property type="entry name" value="Prolyl_oligopep/macrocyclase"/>
</dbReference>
<dbReference type="GO" id="GO:0006508">
    <property type="term" value="P:proteolysis"/>
    <property type="evidence" value="ECO:0007669"/>
    <property type="project" value="UniProtKB-KW"/>
</dbReference>
<evidence type="ECO:0000256" key="5">
    <source>
        <dbReference type="ARBA" id="ARBA00022801"/>
    </source>
</evidence>
<evidence type="ECO:0000256" key="6">
    <source>
        <dbReference type="ARBA" id="ARBA00022825"/>
    </source>
</evidence>
<evidence type="ECO:0000256" key="1">
    <source>
        <dbReference type="ARBA" id="ARBA00001070"/>
    </source>
</evidence>
<dbReference type="InterPro" id="IPR001375">
    <property type="entry name" value="Peptidase_S9_cat"/>
</dbReference>
<dbReference type="InterPro" id="IPR023302">
    <property type="entry name" value="Pept_S9A_N"/>
</dbReference>
<organism evidence="9">
    <name type="scientific">Klosneuvirus KNV1</name>
    <dbReference type="NCBI Taxonomy" id="1977640"/>
    <lineage>
        <taxon>Viruses</taxon>
        <taxon>Varidnaviria</taxon>
        <taxon>Bamfordvirae</taxon>
        <taxon>Nucleocytoviricota</taxon>
        <taxon>Megaviricetes</taxon>
        <taxon>Imitervirales</taxon>
        <taxon>Mimiviridae</taxon>
        <taxon>Klosneuvirinae</taxon>
        <taxon>Klosneuvirus</taxon>
    </lineage>
</organism>
<dbReference type="Pfam" id="PF00326">
    <property type="entry name" value="Peptidase_S9"/>
    <property type="match status" value="1"/>
</dbReference>
<dbReference type="GO" id="GO:0004252">
    <property type="term" value="F:serine-type endopeptidase activity"/>
    <property type="evidence" value="ECO:0007669"/>
    <property type="project" value="UniProtKB-EC"/>
</dbReference>
<dbReference type="GO" id="GO:0070012">
    <property type="term" value="F:oligopeptidase activity"/>
    <property type="evidence" value="ECO:0007669"/>
    <property type="project" value="TreeGrafter"/>
</dbReference>
<comment type="catalytic activity">
    <reaction evidence="1">
        <text>Hydrolysis of Pro-|-Xaa &gt;&gt; Ala-|-Xaa in oligopeptides.</text>
        <dbReference type="EC" id="3.4.21.26"/>
    </reaction>
</comment>
<dbReference type="Gene3D" id="3.40.50.1820">
    <property type="entry name" value="alpha/beta hydrolase"/>
    <property type="match status" value="1"/>
</dbReference>
<dbReference type="PRINTS" id="PR00862">
    <property type="entry name" value="PROLIGOPTASE"/>
</dbReference>
<keyword evidence="5" id="KW-0378">Hydrolase</keyword>
<dbReference type="PANTHER" id="PTHR42881:SF2">
    <property type="entry name" value="PROLYL ENDOPEPTIDASE"/>
    <property type="match status" value="1"/>
</dbReference>
<dbReference type="PANTHER" id="PTHR42881">
    <property type="entry name" value="PROLYL ENDOPEPTIDASE"/>
    <property type="match status" value="1"/>
</dbReference>
<dbReference type="SUPFAM" id="SSF50993">
    <property type="entry name" value="Peptidase/esterase 'gauge' domain"/>
    <property type="match status" value="1"/>
</dbReference>
<evidence type="ECO:0000256" key="2">
    <source>
        <dbReference type="ARBA" id="ARBA00005228"/>
    </source>
</evidence>
<dbReference type="InterPro" id="IPR029058">
    <property type="entry name" value="AB_hydrolase_fold"/>
</dbReference>
<evidence type="ECO:0000256" key="4">
    <source>
        <dbReference type="ARBA" id="ARBA00022670"/>
    </source>
</evidence>
<dbReference type="Gene3D" id="2.130.10.120">
    <property type="entry name" value="Prolyl oligopeptidase, N-terminal domain"/>
    <property type="match status" value="1"/>
</dbReference>
<feature type="domain" description="Peptidase S9 prolyl oligopeptidase catalytic" evidence="7">
    <location>
        <begin position="393"/>
        <end position="580"/>
    </location>
</feature>
<accession>A0A1V0SHT0</accession>
<dbReference type="EC" id="3.4.21.26" evidence="3"/>
<evidence type="ECO:0000259" key="8">
    <source>
        <dbReference type="Pfam" id="PF02897"/>
    </source>
</evidence>
<gene>
    <name evidence="9" type="ORF">Klosneuvirus_1_45</name>
</gene>
<keyword evidence="6" id="KW-0720">Serine protease</keyword>
<keyword evidence="4" id="KW-0645">Protease</keyword>
<protein>
    <recommendedName>
        <fullName evidence="3">prolyl oligopeptidase</fullName>
        <ecNumber evidence="3">3.4.21.26</ecNumber>
    </recommendedName>
</protein>
<evidence type="ECO:0000256" key="3">
    <source>
        <dbReference type="ARBA" id="ARBA00011897"/>
    </source>
</evidence>
<name>A0A1V0SHT0_9VIRU</name>
<dbReference type="InterPro" id="IPR002470">
    <property type="entry name" value="Peptidase_S9A"/>
</dbReference>
<sequence>MKRKLPYTDTFFRCKRQKTDDNNNSQFDKQWIDKQNDKTNWEIRWSLRYQYLKYYMKNYLDKTTNDEKHIEYGNAYTKYKHNDLLRYIYVRDGDDKISYKGKLSQLIWNGNNGFYYNIFQYTKTHKDNNNTKSFIYYHQLGQKNDKLIYQYEHKECDNILCNIIITEDAQYLIINKYYINEEKDKSKIINLKTIQQYYLCGSLTYITNKDELFYFISNKNTPNNKLITLNINKTDEKFWTTLISENENMLIDAIDIDNKYLVLKYIQNASHILQVHNLKNGKFINKVDAPKHCSIKYNASDNSNEFFYTCESFLMPKTTYCYSFKTKKSTLIETEELKWFQSDKYMLEQVFYESIDGTNIPMYIISRSDRKKNGEEICLVEGYGGFGTAMMPEFDWSYIAFLDLVGTCIAIPNIRGGGEFGHQWHNHGRMEYKQNTFDDFQMAGKYLINEKYVHPNKLAAFGSSNGGLLIGTCVNQSPELFKVAIIGNAVLDMLQFHKYHQGQWWLCEYGNPDNKKHIRYLENYSPLHNIDPKINYPHIFVLTSEKDNIVTPIHSYQYFDKLSQCHDKCLIKIHDSKLHTHTYDDIIDIYTFIALHIN</sequence>
<dbReference type="EMBL" id="KY684108">
    <property type="protein sequence ID" value="ARF11188.1"/>
    <property type="molecule type" value="Genomic_DNA"/>
</dbReference>
<evidence type="ECO:0000313" key="9">
    <source>
        <dbReference type="EMBL" id="ARF11188.1"/>
    </source>
</evidence>
<dbReference type="InterPro" id="IPR002471">
    <property type="entry name" value="Pept_S9_AS"/>
</dbReference>
<proteinExistence type="inferred from homology"/>
<evidence type="ECO:0000259" key="7">
    <source>
        <dbReference type="Pfam" id="PF00326"/>
    </source>
</evidence>
<feature type="domain" description="Peptidase S9A N-terminal" evidence="8">
    <location>
        <begin position="100"/>
        <end position="333"/>
    </location>
</feature>
<dbReference type="SUPFAM" id="SSF53474">
    <property type="entry name" value="alpha/beta-Hydrolases"/>
    <property type="match status" value="1"/>
</dbReference>
<dbReference type="PROSITE" id="PS00708">
    <property type="entry name" value="PRO_ENDOPEP_SER"/>
    <property type="match status" value="1"/>
</dbReference>
<dbReference type="Pfam" id="PF02897">
    <property type="entry name" value="Peptidase_S9_N"/>
    <property type="match status" value="1"/>
</dbReference>